<keyword evidence="1" id="KW-1133">Transmembrane helix</keyword>
<keyword evidence="1" id="KW-0472">Membrane</keyword>
<name>A0A381PG26_9ZZZZ</name>
<accession>A0A381PG26</accession>
<evidence type="ECO:0000256" key="1">
    <source>
        <dbReference type="SAM" id="Phobius"/>
    </source>
</evidence>
<keyword evidence="1" id="KW-0812">Transmembrane</keyword>
<feature type="transmembrane region" description="Helical" evidence="1">
    <location>
        <begin position="44"/>
        <end position="65"/>
    </location>
</feature>
<sequence length="87" mass="9402">MVSSTGKSLVFPHDYNAREATAESPACHPKMNEFLTNYSSDHTLLWALLIIGVMAVSAVGLHLFWNAVFRLVAALRGGLTKTPEDGG</sequence>
<dbReference type="AlphaFoldDB" id="A0A381PG26"/>
<protein>
    <submittedName>
        <fullName evidence="2">Uncharacterized protein</fullName>
    </submittedName>
</protein>
<reference evidence="2" key="1">
    <citation type="submission" date="2018-05" db="EMBL/GenBank/DDBJ databases">
        <authorList>
            <person name="Lanie J.A."/>
            <person name="Ng W.-L."/>
            <person name="Kazmierczak K.M."/>
            <person name="Andrzejewski T.M."/>
            <person name="Davidsen T.M."/>
            <person name="Wayne K.J."/>
            <person name="Tettelin H."/>
            <person name="Glass J.I."/>
            <person name="Rusch D."/>
            <person name="Podicherti R."/>
            <person name="Tsui H.-C.T."/>
            <person name="Winkler M.E."/>
        </authorList>
    </citation>
    <scope>NUCLEOTIDE SEQUENCE</scope>
</reference>
<proteinExistence type="predicted"/>
<dbReference type="EMBL" id="UINC01000933">
    <property type="protein sequence ID" value="SUZ64413.1"/>
    <property type="molecule type" value="Genomic_DNA"/>
</dbReference>
<evidence type="ECO:0000313" key="2">
    <source>
        <dbReference type="EMBL" id="SUZ64413.1"/>
    </source>
</evidence>
<organism evidence="2">
    <name type="scientific">marine metagenome</name>
    <dbReference type="NCBI Taxonomy" id="408172"/>
    <lineage>
        <taxon>unclassified sequences</taxon>
        <taxon>metagenomes</taxon>
        <taxon>ecological metagenomes</taxon>
    </lineage>
</organism>
<gene>
    <name evidence="2" type="ORF">METZ01_LOCUS17267</name>
</gene>